<accession>A0A559J8D7</accession>
<name>A0A559J8D7_9BACL</name>
<dbReference type="GO" id="GO:0016740">
    <property type="term" value="F:transferase activity"/>
    <property type="evidence" value="ECO:0007669"/>
    <property type="project" value="UniProtKB-KW"/>
</dbReference>
<dbReference type="PROSITE" id="PS00141">
    <property type="entry name" value="ASP_PROTEASE"/>
    <property type="match status" value="1"/>
</dbReference>
<dbReference type="Proteomes" id="UP000316330">
    <property type="component" value="Unassembled WGS sequence"/>
</dbReference>
<reference evidence="2 3" key="1">
    <citation type="submission" date="2019-07" db="EMBL/GenBank/DDBJ databases">
        <authorList>
            <person name="Kim J."/>
        </authorList>
    </citation>
    <scope>NUCLEOTIDE SEQUENCE [LARGE SCALE GENOMIC DNA]</scope>
    <source>
        <strain evidence="2 3">G13</strain>
    </source>
</reference>
<dbReference type="InterPro" id="IPR001173">
    <property type="entry name" value="Glyco_trans_2-like"/>
</dbReference>
<sequence>MEDEMATISVCMIMKNEAHNLPRSLESIPSTYEVVVVDTGSSDSSISVARNLGAKVFEFPWGDSFSDARNYSIRQATGDYILILDADECFTENIEIQVKRTIENSPKEAATVMIRNVTDQDWTQHRMIRFFPNHAEYSYVGDVHESLSFKGAPARYNNSEIVLLHYGYESEEYNNKGKFDRNLRLYEKELAANPNNGYMWYQLGKLYYSVESYEQAYHAFATCADIGEIGQPYFPPMLIRFGYTLLKLGKSEEAFALITPFGQIYPDFPDLPFLLGLLSMETGRMQEIAIHFQNALRIGETSIYSTVIGVGSYKAHYNLGVYYEVTGDSAKARNHYFVANQQGYEPAGKRLMNIV</sequence>
<dbReference type="SUPFAM" id="SSF53448">
    <property type="entry name" value="Nucleotide-diphospho-sugar transferases"/>
    <property type="match status" value="1"/>
</dbReference>
<dbReference type="GO" id="GO:0006508">
    <property type="term" value="P:proteolysis"/>
    <property type="evidence" value="ECO:0007669"/>
    <property type="project" value="InterPro"/>
</dbReference>
<dbReference type="GO" id="GO:0004190">
    <property type="term" value="F:aspartic-type endopeptidase activity"/>
    <property type="evidence" value="ECO:0007669"/>
    <property type="project" value="InterPro"/>
</dbReference>
<dbReference type="EMBL" id="VNJJ01000018">
    <property type="protein sequence ID" value="TVX96106.1"/>
    <property type="molecule type" value="Genomic_DNA"/>
</dbReference>
<comment type="caution">
    <text evidence="2">The sequence shown here is derived from an EMBL/GenBank/DDBJ whole genome shotgun (WGS) entry which is preliminary data.</text>
</comment>
<keyword evidence="3" id="KW-1185">Reference proteome</keyword>
<evidence type="ECO:0000313" key="2">
    <source>
        <dbReference type="EMBL" id="TVX96106.1"/>
    </source>
</evidence>
<dbReference type="InterPro" id="IPR011990">
    <property type="entry name" value="TPR-like_helical_dom_sf"/>
</dbReference>
<dbReference type="InterPro" id="IPR029044">
    <property type="entry name" value="Nucleotide-diphossugar_trans"/>
</dbReference>
<dbReference type="PANTHER" id="PTHR43630">
    <property type="entry name" value="POLY-BETA-1,6-N-ACETYL-D-GLUCOSAMINE SYNTHASE"/>
    <property type="match status" value="1"/>
</dbReference>
<dbReference type="Gene3D" id="1.25.40.10">
    <property type="entry name" value="Tetratricopeptide repeat domain"/>
    <property type="match status" value="1"/>
</dbReference>
<proteinExistence type="predicted"/>
<feature type="domain" description="Glycosyltransferase 2-like" evidence="1">
    <location>
        <begin position="9"/>
        <end position="130"/>
    </location>
</feature>
<dbReference type="Gene3D" id="3.90.550.10">
    <property type="entry name" value="Spore Coat Polysaccharide Biosynthesis Protein SpsA, Chain A"/>
    <property type="match status" value="1"/>
</dbReference>
<organism evidence="2 3">
    <name type="scientific">Cohnella terricola</name>
    <dbReference type="NCBI Taxonomy" id="1289167"/>
    <lineage>
        <taxon>Bacteria</taxon>
        <taxon>Bacillati</taxon>
        <taxon>Bacillota</taxon>
        <taxon>Bacilli</taxon>
        <taxon>Bacillales</taxon>
        <taxon>Paenibacillaceae</taxon>
        <taxon>Cohnella</taxon>
    </lineage>
</organism>
<dbReference type="CDD" id="cd02511">
    <property type="entry name" value="Beta4Glucosyltransferase"/>
    <property type="match status" value="1"/>
</dbReference>
<dbReference type="PANTHER" id="PTHR43630:SF2">
    <property type="entry name" value="GLYCOSYLTRANSFERASE"/>
    <property type="match status" value="1"/>
</dbReference>
<gene>
    <name evidence="2" type="ORF">FPZ45_22025</name>
</gene>
<dbReference type="Pfam" id="PF00535">
    <property type="entry name" value="Glycos_transf_2"/>
    <property type="match status" value="1"/>
</dbReference>
<evidence type="ECO:0000313" key="3">
    <source>
        <dbReference type="Proteomes" id="UP000316330"/>
    </source>
</evidence>
<dbReference type="AlphaFoldDB" id="A0A559J8D7"/>
<dbReference type="OrthoDB" id="9815923at2"/>
<evidence type="ECO:0000259" key="1">
    <source>
        <dbReference type="Pfam" id="PF00535"/>
    </source>
</evidence>
<protein>
    <submittedName>
        <fullName evidence="2">Glycosyltransferase</fullName>
    </submittedName>
</protein>
<dbReference type="SUPFAM" id="SSF48452">
    <property type="entry name" value="TPR-like"/>
    <property type="match status" value="1"/>
</dbReference>
<dbReference type="InterPro" id="IPR001969">
    <property type="entry name" value="Aspartic_peptidase_AS"/>
</dbReference>
<keyword evidence="2" id="KW-0808">Transferase</keyword>